<dbReference type="EMBL" id="JBEVCJ010000004">
    <property type="protein sequence ID" value="MET1254457.1"/>
    <property type="molecule type" value="Genomic_DNA"/>
</dbReference>
<evidence type="ECO:0000313" key="1">
    <source>
        <dbReference type="EMBL" id="MET1254457.1"/>
    </source>
</evidence>
<dbReference type="Proteomes" id="UP001548189">
    <property type="component" value="Unassembled WGS sequence"/>
</dbReference>
<comment type="caution">
    <text evidence="1">The sequence shown here is derived from an EMBL/GenBank/DDBJ whole genome shotgun (WGS) entry which is preliminary data.</text>
</comment>
<evidence type="ECO:0008006" key="3">
    <source>
        <dbReference type="Google" id="ProtNLM"/>
    </source>
</evidence>
<protein>
    <recommendedName>
        <fullName evidence="3">DUF4178 domain-containing protein</fullName>
    </recommendedName>
</protein>
<reference evidence="1 2" key="1">
    <citation type="submission" date="2024-06" db="EMBL/GenBank/DDBJ databases">
        <authorList>
            <person name="Li F."/>
        </authorList>
    </citation>
    <scope>NUCLEOTIDE SEQUENCE [LARGE SCALE GENOMIC DNA]</scope>
    <source>
        <strain evidence="1 2">GXAS 311</strain>
    </source>
</reference>
<name>A0ABV2BRA0_9GAMM</name>
<organism evidence="1 2">
    <name type="scientific">Aliikangiella maris</name>
    <dbReference type="NCBI Taxonomy" id="3162458"/>
    <lineage>
        <taxon>Bacteria</taxon>
        <taxon>Pseudomonadati</taxon>
        <taxon>Pseudomonadota</taxon>
        <taxon>Gammaproteobacteria</taxon>
        <taxon>Oceanospirillales</taxon>
        <taxon>Pleioneaceae</taxon>
        <taxon>Aliikangiella</taxon>
    </lineage>
</organism>
<gene>
    <name evidence="1" type="ORF">ABVT43_04900</name>
</gene>
<sequence>MFSKWFGKDKSETRALSDPAQLQIDDMLEMVDSFGLPEQVRGKTFQVSAINTYEYQRERETEFVLKGDDSFAVHMTIEDDDGEKYINFTLPIERDEVEHLFDIDTFSQVFDEDVCRETIEVIGDTAGYERWIAPSYFQQGGWYKGYFYRRDFRKNAMPSYEEKDAEPFEGVTLSSKDDKFFVSIEVWEDGTTEVFLGISRPIADIQSLFGKV</sequence>
<accession>A0ABV2BRA0</accession>
<keyword evidence="2" id="KW-1185">Reference proteome</keyword>
<proteinExistence type="predicted"/>
<evidence type="ECO:0000313" key="2">
    <source>
        <dbReference type="Proteomes" id="UP001548189"/>
    </source>
</evidence>
<dbReference type="RefSeq" id="WP_353874019.1">
    <property type="nucleotide sequence ID" value="NZ_JBEVCJ010000004.1"/>
</dbReference>